<evidence type="ECO:0000256" key="5">
    <source>
        <dbReference type="ARBA" id="ARBA00022692"/>
    </source>
</evidence>
<dbReference type="GO" id="GO:0042910">
    <property type="term" value="F:xenobiotic transmembrane transporter activity"/>
    <property type="evidence" value="ECO:0007669"/>
    <property type="project" value="InterPro"/>
</dbReference>
<feature type="transmembrane region" description="Helical" evidence="8">
    <location>
        <begin position="362"/>
        <end position="380"/>
    </location>
</feature>
<feature type="transmembrane region" description="Helical" evidence="8">
    <location>
        <begin position="296"/>
        <end position="318"/>
    </location>
</feature>
<keyword evidence="3 8" id="KW-0813">Transport</keyword>
<evidence type="ECO:0000259" key="9">
    <source>
        <dbReference type="PROSITE" id="PS50850"/>
    </source>
</evidence>
<dbReference type="InterPro" id="IPR004812">
    <property type="entry name" value="Efflux_drug-R_Bcr/CmlA"/>
</dbReference>
<feature type="transmembrane region" description="Helical" evidence="8">
    <location>
        <begin position="97"/>
        <end position="118"/>
    </location>
</feature>
<reference evidence="10 11" key="2">
    <citation type="submission" date="2015-03" db="EMBL/GenBank/DDBJ databases">
        <authorList>
            <person name="Chan K.-G."/>
        </authorList>
    </citation>
    <scope>NUCLEOTIDE SEQUENCE [LARGE SCALE GENOMIC DNA]</scope>
    <source>
        <strain evidence="10 11">RB-25</strain>
    </source>
</reference>
<feature type="transmembrane region" description="Helical" evidence="8">
    <location>
        <begin position="242"/>
        <end position="259"/>
    </location>
</feature>
<dbReference type="EMBL" id="CP007044">
    <property type="protein sequence ID" value="AHG22374.1"/>
    <property type="molecule type" value="Genomic_DNA"/>
</dbReference>
<name>W0LIZ1_9GAMM</name>
<dbReference type="CDD" id="cd17320">
    <property type="entry name" value="MFS_MdfA_MDR_like"/>
    <property type="match status" value="1"/>
</dbReference>
<dbReference type="GO" id="GO:0005886">
    <property type="term" value="C:plasma membrane"/>
    <property type="evidence" value="ECO:0007669"/>
    <property type="project" value="UniProtKB-SubCell"/>
</dbReference>
<dbReference type="InterPro" id="IPR036259">
    <property type="entry name" value="MFS_trans_sf"/>
</dbReference>
<dbReference type="OrthoDB" id="9814303at2"/>
<dbReference type="PATRIC" id="fig|1441930.4.peg.4810"/>
<evidence type="ECO:0000256" key="3">
    <source>
        <dbReference type="ARBA" id="ARBA00022448"/>
    </source>
</evidence>
<evidence type="ECO:0000256" key="7">
    <source>
        <dbReference type="ARBA" id="ARBA00023136"/>
    </source>
</evidence>
<dbReference type="InterPro" id="IPR011701">
    <property type="entry name" value="MFS"/>
</dbReference>
<keyword evidence="11" id="KW-1185">Reference proteome</keyword>
<keyword evidence="6 8" id="KW-1133">Transmembrane helix</keyword>
<dbReference type="eggNOG" id="COG2814">
    <property type="taxonomic scope" value="Bacteria"/>
</dbReference>
<evidence type="ECO:0000313" key="11">
    <source>
        <dbReference type="Proteomes" id="UP000019030"/>
    </source>
</evidence>
<dbReference type="Proteomes" id="UP000019030">
    <property type="component" value="Chromosome"/>
</dbReference>
<evidence type="ECO:0000256" key="2">
    <source>
        <dbReference type="ARBA" id="ARBA00006236"/>
    </source>
</evidence>
<keyword evidence="8" id="KW-0997">Cell inner membrane</keyword>
<dbReference type="Gene3D" id="1.20.1720.10">
    <property type="entry name" value="Multidrug resistance protein D"/>
    <property type="match status" value="1"/>
</dbReference>
<dbReference type="HOGENOM" id="CLU_001265_47_1_6"/>
<reference evidence="10 11" key="1">
    <citation type="submission" date="2014-01" db="EMBL/GenBank/DDBJ databases">
        <title>Isolation of Serratia multitudinisentens RB-25 from Ex-Landfill site.</title>
        <authorList>
            <person name="Robson E.H.J."/>
        </authorList>
    </citation>
    <scope>NUCLEOTIDE SEQUENCE [LARGE SCALE GENOMIC DNA]</scope>
    <source>
        <strain evidence="10 11">RB-25</strain>
    </source>
</reference>
<feature type="transmembrane region" description="Helical" evidence="8">
    <location>
        <begin position="271"/>
        <end position="290"/>
    </location>
</feature>
<evidence type="ECO:0000256" key="6">
    <source>
        <dbReference type="ARBA" id="ARBA00022989"/>
    </source>
</evidence>
<dbReference type="NCBIfam" id="TIGR00710">
    <property type="entry name" value="efflux_Bcr_CflA"/>
    <property type="match status" value="1"/>
</dbReference>
<dbReference type="PANTHER" id="PTHR23502:SF162">
    <property type="entry name" value="INNER MEMBRANE TRANSPORT PROTEIN YDHC"/>
    <property type="match status" value="1"/>
</dbReference>
<feature type="domain" description="Major facilitator superfamily (MFS) profile" evidence="9">
    <location>
        <begin position="6"/>
        <end position="386"/>
    </location>
</feature>
<proteinExistence type="inferred from homology"/>
<evidence type="ECO:0000256" key="8">
    <source>
        <dbReference type="RuleBase" id="RU365088"/>
    </source>
</evidence>
<feature type="transmembrane region" description="Helical" evidence="8">
    <location>
        <begin position="200"/>
        <end position="222"/>
    </location>
</feature>
<feature type="transmembrane region" description="Helical" evidence="8">
    <location>
        <begin position="130"/>
        <end position="152"/>
    </location>
</feature>
<dbReference type="FunFam" id="1.20.1720.10:FF:000005">
    <property type="entry name" value="Bcr/CflA family efflux transporter"/>
    <property type="match status" value="1"/>
</dbReference>
<organism evidence="10 11">
    <name type="scientific">Chania multitudinisentens RB-25</name>
    <dbReference type="NCBI Taxonomy" id="1441930"/>
    <lineage>
        <taxon>Bacteria</taxon>
        <taxon>Pseudomonadati</taxon>
        <taxon>Pseudomonadota</taxon>
        <taxon>Gammaproteobacteria</taxon>
        <taxon>Enterobacterales</taxon>
        <taxon>Yersiniaceae</taxon>
        <taxon>Chania</taxon>
    </lineage>
</organism>
<dbReference type="KEGG" id="sfo:Z042_24295"/>
<sequence>MQNVGFMFYLAGLSMLGYLATDMYLPAFSAMQHDLHISAGAISASLSIFLAGFAFAQLLWGPLSDYLGRKPVLLIGLALFALGCLGMLWVQNAVQLWSLRFIQAVGVCSAAVTWQAIVVDRYHDGKANRVFATIMPLVALSPALAPLLGAWLLNHMGWRAIFIALLSIAVLLLVPTLWFKDTTRAALSTKKTSGIGFFQILKSPVFSGNVMIFAACSASFFAWLTGSPFILGNMGYSPSDIGLSYIPQTLAFLLGGYGCRTALNRFTGKTLLPWLLVIYGVSIAVLYLVATLGNPTLVTLLIPFCVMALVNGASYPILVANALMPFPDNSGKAAALQNTLQLGLCFIASMWVSAFIAQPLQATVSVMGATVVLAALGYMIQRPKEATGEQVTRQKAADTTQ</sequence>
<feature type="transmembrane region" description="Helical" evidence="8">
    <location>
        <begin position="72"/>
        <end position="91"/>
    </location>
</feature>
<dbReference type="PANTHER" id="PTHR23502">
    <property type="entry name" value="MAJOR FACILITATOR SUPERFAMILY"/>
    <property type="match status" value="1"/>
</dbReference>
<evidence type="ECO:0000313" key="10">
    <source>
        <dbReference type="EMBL" id="AHG22374.1"/>
    </source>
</evidence>
<dbReference type="AlphaFoldDB" id="W0LIZ1"/>
<dbReference type="RefSeq" id="WP_024913054.1">
    <property type="nucleotide sequence ID" value="NZ_CP007044.2"/>
</dbReference>
<dbReference type="Pfam" id="PF07690">
    <property type="entry name" value="MFS_1"/>
    <property type="match status" value="1"/>
</dbReference>
<evidence type="ECO:0000256" key="1">
    <source>
        <dbReference type="ARBA" id="ARBA00004651"/>
    </source>
</evidence>
<evidence type="ECO:0000256" key="4">
    <source>
        <dbReference type="ARBA" id="ARBA00022475"/>
    </source>
</evidence>
<keyword evidence="5 8" id="KW-0812">Transmembrane</keyword>
<feature type="transmembrane region" description="Helical" evidence="8">
    <location>
        <begin position="37"/>
        <end position="60"/>
    </location>
</feature>
<comment type="similarity">
    <text evidence="2 8">Belongs to the major facilitator superfamily. Bcr/CmlA family.</text>
</comment>
<dbReference type="SUPFAM" id="SSF103473">
    <property type="entry name" value="MFS general substrate transporter"/>
    <property type="match status" value="1"/>
</dbReference>
<comment type="subcellular location">
    <subcellularLocation>
        <location evidence="8">Cell inner membrane</location>
        <topology evidence="8">Multi-pass membrane protein</topology>
    </subcellularLocation>
    <subcellularLocation>
        <location evidence="1">Cell membrane</location>
        <topology evidence="1">Multi-pass membrane protein</topology>
    </subcellularLocation>
</comment>
<feature type="transmembrane region" description="Helical" evidence="8">
    <location>
        <begin position="7"/>
        <end position="25"/>
    </location>
</feature>
<protein>
    <recommendedName>
        <fullName evidence="8">Bcr/CflA family efflux transporter</fullName>
    </recommendedName>
</protein>
<keyword evidence="7 8" id="KW-0472">Membrane</keyword>
<feature type="transmembrane region" description="Helical" evidence="8">
    <location>
        <begin position="158"/>
        <end position="179"/>
    </location>
</feature>
<dbReference type="STRING" id="1441930.Z042_24295"/>
<accession>W0LIZ1</accession>
<gene>
    <name evidence="10" type="ORF">Z042_24295</name>
</gene>
<dbReference type="GO" id="GO:1990961">
    <property type="term" value="P:xenobiotic detoxification by transmembrane export across the plasma membrane"/>
    <property type="evidence" value="ECO:0007669"/>
    <property type="project" value="InterPro"/>
</dbReference>
<dbReference type="NCBIfam" id="NF008270">
    <property type="entry name" value="PRK11043.1"/>
    <property type="match status" value="1"/>
</dbReference>
<dbReference type="PROSITE" id="PS50850">
    <property type="entry name" value="MFS"/>
    <property type="match status" value="1"/>
</dbReference>
<feature type="transmembrane region" description="Helical" evidence="8">
    <location>
        <begin position="339"/>
        <end position="356"/>
    </location>
</feature>
<keyword evidence="4" id="KW-1003">Cell membrane</keyword>
<dbReference type="InterPro" id="IPR020846">
    <property type="entry name" value="MFS_dom"/>
</dbReference>